<dbReference type="Pfam" id="PF00254">
    <property type="entry name" value="FKBP_C"/>
    <property type="match status" value="1"/>
</dbReference>
<keyword evidence="6" id="KW-0143">Chaperone</keyword>
<dbReference type="AlphaFoldDB" id="A0A5M4B4C8"/>
<protein>
    <recommendedName>
        <fullName evidence="10">Peptidyl-prolyl cis-trans isomerase</fullName>
        <ecNumber evidence="10">5.2.1.8</ecNumber>
    </recommendedName>
</protein>
<dbReference type="PANTHER" id="PTHR47861">
    <property type="entry name" value="FKBP-TYPE PEPTIDYL-PROLYL CIS-TRANS ISOMERASE SLYD"/>
    <property type="match status" value="1"/>
</dbReference>
<dbReference type="PROSITE" id="PS50059">
    <property type="entry name" value="FKBP_PPIASE"/>
    <property type="match status" value="1"/>
</dbReference>
<evidence type="ECO:0000256" key="2">
    <source>
        <dbReference type="ARBA" id="ARBA00004496"/>
    </source>
</evidence>
<evidence type="ECO:0000259" key="11">
    <source>
        <dbReference type="PROSITE" id="PS50059"/>
    </source>
</evidence>
<comment type="subcellular location">
    <subcellularLocation>
        <location evidence="2">Cytoplasm</location>
    </subcellularLocation>
</comment>
<dbReference type="Gene3D" id="2.40.10.330">
    <property type="match status" value="1"/>
</dbReference>
<dbReference type="GO" id="GO:0042026">
    <property type="term" value="P:protein refolding"/>
    <property type="evidence" value="ECO:0007669"/>
    <property type="project" value="UniProtKB-ARBA"/>
</dbReference>
<keyword evidence="7 9" id="KW-0413">Isomerase</keyword>
<evidence type="ECO:0000256" key="3">
    <source>
        <dbReference type="ARBA" id="ARBA00006577"/>
    </source>
</evidence>
<comment type="similarity">
    <text evidence="3 10">Belongs to the FKBP-type PPIase family.</text>
</comment>
<keyword evidence="4" id="KW-0963">Cytoplasm</keyword>
<sequence length="206" mass="21548">MTIARDKMVSLTYELRVDGKEGEVFENAGKENPLTFLYGAGLMLPMFEERLAGLSDGAVFDVEIPAKDAYGEVNEEAIINLPKHIFEVNGEFDGELVKPGNTVPMMSTSGQRMNGIVLAVEDDTVRMDFNHPLAGEDLFFKGEVLEVRDATAEELAAVYNQGGCGCGSGGGCGSGSCSTDEHEHEHAHAGGGCGCGSGSGGGSCGC</sequence>
<gene>
    <name evidence="12" type="ORF">PbJCM13498_36140</name>
</gene>
<evidence type="ECO:0000256" key="4">
    <source>
        <dbReference type="ARBA" id="ARBA00022490"/>
    </source>
</evidence>
<evidence type="ECO:0000256" key="9">
    <source>
        <dbReference type="PROSITE-ProRule" id="PRU00277"/>
    </source>
</evidence>
<feature type="domain" description="PPIase FKBP-type" evidence="11">
    <location>
        <begin position="6"/>
        <end position="84"/>
    </location>
</feature>
<dbReference type="InterPro" id="IPR001179">
    <property type="entry name" value="PPIase_FKBP_dom"/>
</dbReference>
<dbReference type="EMBL" id="BLAX01000001">
    <property type="protein sequence ID" value="GET34751.1"/>
    <property type="molecule type" value="Genomic_DNA"/>
</dbReference>
<dbReference type="PANTHER" id="PTHR47861:SF3">
    <property type="entry name" value="FKBP-TYPE PEPTIDYL-PROLYL CIS-TRANS ISOMERASE SLYD"/>
    <property type="match status" value="1"/>
</dbReference>
<dbReference type="GO" id="GO:0005737">
    <property type="term" value="C:cytoplasm"/>
    <property type="evidence" value="ECO:0007669"/>
    <property type="project" value="UniProtKB-SubCell"/>
</dbReference>
<dbReference type="OrthoDB" id="9808891at2"/>
<evidence type="ECO:0000313" key="12">
    <source>
        <dbReference type="EMBL" id="GET34751.1"/>
    </source>
</evidence>
<name>A0A5M4B4C8_9BACT</name>
<dbReference type="EC" id="5.2.1.8" evidence="10"/>
<organism evidence="12 13">
    <name type="scientific">Prolixibacter bellariivorans</name>
    <dbReference type="NCBI Taxonomy" id="314319"/>
    <lineage>
        <taxon>Bacteria</taxon>
        <taxon>Pseudomonadati</taxon>
        <taxon>Bacteroidota</taxon>
        <taxon>Bacteroidia</taxon>
        <taxon>Marinilabiliales</taxon>
        <taxon>Prolixibacteraceae</taxon>
        <taxon>Prolixibacter</taxon>
    </lineage>
</organism>
<dbReference type="SUPFAM" id="SSF54534">
    <property type="entry name" value="FKBP-like"/>
    <property type="match status" value="1"/>
</dbReference>
<evidence type="ECO:0000256" key="10">
    <source>
        <dbReference type="RuleBase" id="RU003915"/>
    </source>
</evidence>
<evidence type="ECO:0000256" key="7">
    <source>
        <dbReference type="ARBA" id="ARBA00023235"/>
    </source>
</evidence>
<keyword evidence="5 9" id="KW-0697">Rotamase</keyword>
<evidence type="ECO:0000256" key="5">
    <source>
        <dbReference type="ARBA" id="ARBA00023110"/>
    </source>
</evidence>
<comment type="function">
    <text evidence="8">Also involved in hydrogenase metallocenter assembly, probably by participating in the nickel insertion step. This function in hydrogenase biosynthesis requires chaperone activity and the presence of the metal-binding domain, but not PPIase activity.</text>
</comment>
<dbReference type="Proteomes" id="UP000391834">
    <property type="component" value="Unassembled WGS sequence"/>
</dbReference>
<dbReference type="RefSeq" id="WP_025865633.1">
    <property type="nucleotide sequence ID" value="NZ_BLAX01000001.1"/>
</dbReference>
<accession>A0A5M4B4C8</accession>
<dbReference type="Gene3D" id="3.10.50.40">
    <property type="match status" value="1"/>
</dbReference>
<evidence type="ECO:0000256" key="6">
    <source>
        <dbReference type="ARBA" id="ARBA00023186"/>
    </source>
</evidence>
<evidence type="ECO:0000313" key="13">
    <source>
        <dbReference type="Proteomes" id="UP000391834"/>
    </source>
</evidence>
<evidence type="ECO:0000256" key="8">
    <source>
        <dbReference type="ARBA" id="ARBA00037071"/>
    </source>
</evidence>
<reference evidence="12 13" key="1">
    <citation type="submission" date="2019-10" db="EMBL/GenBank/DDBJ databases">
        <title>Prolixibacter strains distinguished by the presence of nitrate reductase genes were adept at nitrate-dependent anaerobic corrosion of metallic iron and carbon steel.</title>
        <authorList>
            <person name="Iino T."/>
            <person name="Shono N."/>
            <person name="Ito K."/>
            <person name="Nakamura R."/>
            <person name="Sueoka K."/>
            <person name="Harayama S."/>
            <person name="Ohkuma M."/>
        </authorList>
    </citation>
    <scope>NUCLEOTIDE SEQUENCE [LARGE SCALE GENOMIC DNA]</scope>
    <source>
        <strain evidence="12 13">JCM 13498</strain>
    </source>
</reference>
<proteinExistence type="inferred from homology"/>
<comment type="catalytic activity">
    <reaction evidence="1 9 10">
        <text>[protein]-peptidylproline (omega=180) = [protein]-peptidylproline (omega=0)</text>
        <dbReference type="Rhea" id="RHEA:16237"/>
        <dbReference type="Rhea" id="RHEA-COMP:10747"/>
        <dbReference type="Rhea" id="RHEA-COMP:10748"/>
        <dbReference type="ChEBI" id="CHEBI:83833"/>
        <dbReference type="ChEBI" id="CHEBI:83834"/>
        <dbReference type="EC" id="5.2.1.8"/>
    </reaction>
</comment>
<keyword evidence="13" id="KW-1185">Reference proteome</keyword>
<dbReference type="InterPro" id="IPR048261">
    <property type="entry name" value="SlpA/SlyD-like_ins_sf"/>
</dbReference>
<comment type="caution">
    <text evidence="12">The sequence shown here is derived from an EMBL/GenBank/DDBJ whole genome shotgun (WGS) entry which is preliminary data.</text>
</comment>
<evidence type="ECO:0000256" key="1">
    <source>
        <dbReference type="ARBA" id="ARBA00000971"/>
    </source>
</evidence>
<dbReference type="GO" id="GO:0003755">
    <property type="term" value="F:peptidyl-prolyl cis-trans isomerase activity"/>
    <property type="evidence" value="ECO:0007669"/>
    <property type="project" value="UniProtKB-UniRule"/>
</dbReference>
<dbReference type="InterPro" id="IPR046357">
    <property type="entry name" value="PPIase_dom_sf"/>
</dbReference>